<dbReference type="Gene3D" id="3.90.640.10">
    <property type="entry name" value="Actin, Chain A, domain 4"/>
    <property type="match status" value="1"/>
</dbReference>
<dbReference type="GO" id="GO:0005737">
    <property type="term" value="C:cytoplasm"/>
    <property type="evidence" value="ECO:0007669"/>
    <property type="project" value="UniProtKB-SubCell"/>
</dbReference>
<dbReference type="STRING" id="1051890.A0A3N4LQE6"/>
<comment type="function">
    <text evidence="5">Component of the SWR1 complex which mediates the ATP-dependent exchange of histone H2A for the H2A variant HZT1 leading to transcriptional regulation of selected genes by chromatin remodeling. Involved in chromosome stability.</text>
</comment>
<evidence type="ECO:0000256" key="3">
    <source>
        <dbReference type="ARBA" id="ARBA00018633"/>
    </source>
</evidence>
<feature type="region of interest" description="Disordered" evidence="8">
    <location>
        <begin position="420"/>
        <end position="445"/>
    </location>
</feature>
<dbReference type="FunCoup" id="A0A3N4LQE6">
    <property type="interactions" value="295"/>
</dbReference>
<keyword evidence="10" id="KW-1185">Reference proteome</keyword>
<dbReference type="GO" id="GO:0005634">
    <property type="term" value="C:nucleus"/>
    <property type="evidence" value="ECO:0007669"/>
    <property type="project" value="UniProtKB-ARBA"/>
</dbReference>
<dbReference type="AlphaFoldDB" id="A0A3N4LQE6"/>
<proteinExistence type="inferred from homology"/>
<evidence type="ECO:0000256" key="8">
    <source>
        <dbReference type="SAM" id="MobiDB-lite"/>
    </source>
</evidence>
<dbReference type="Pfam" id="PF00022">
    <property type="entry name" value="Actin"/>
    <property type="match status" value="1"/>
</dbReference>
<dbReference type="EMBL" id="ML121546">
    <property type="protein sequence ID" value="RPB23502.1"/>
    <property type="molecule type" value="Genomic_DNA"/>
</dbReference>
<accession>A0A3N4LQE6</accession>
<dbReference type="PANTHER" id="PTHR11937">
    <property type="entry name" value="ACTIN"/>
    <property type="match status" value="1"/>
</dbReference>
<dbReference type="Proteomes" id="UP000267821">
    <property type="component" value="Unassembled WGS sequence"/>
</dbReference>
<evidence type="ECO:0000256" key="5">
    <source>
        <dbReference type="ARBA" id="ARBA00025222"/>
    </source>
</evidence>
<dbReference type="InterPro" id="IPR004000">
    <property type="entry name" value="Actin"/>
</dbReference>
<dbReference type="InterPro" id="IPR043129">
    <property type="entry name" value="ATPase_NBD"/>
</dbReference>
<evidence type="ECO:0000256" key="7">
    <source>
        <dbReference type="ARBA" id="ARBA00073820"/>
    </source>
</evidence>
<comment type="subcellular location">
    <subcellularLocation>
        <location evidence="1">Cytoplasm</location>
    </subcellularLocation>
</comment>
<feature type="compositionally biased region" description="Basic residues" evidence="8">
    <location>
        <begin position="436"/>
        <end position="445"/>
    </location>
</feature>
<sequence length="445" mass="48821">MPPALNQTLVVDNGAYTIKAGFAKQGAGPDSCSVIPNCIARGRDRKVFVGTELDSCKDFGGMGFRRPVERGYLVNWESEKEIWDRAFLDTASHLACDPRKTTLVLTEAPNAPSTLQTNCDQIIFEEYEFGAYYRCIGASLVAWNDLGQDAGKPPTAPAECAMVVDSGHSFTHVIPVIRGKVYHPAVRRVDVGGKFLTNYFKEMVSIRHYNMIDETHVMNEIKEAVCFVSTDFSADLEKCKRMKKGGNPIVMDYVLPDYNEGKAGYARAHAPRQGKLAMGPDEQHMTLGNERFTVPELLFTPSDVGMKQAGIPEVVMQSLEKVPEQFRDLLLANVVIVGGNINIPGFLERFEMELRILAPAETVVRVIKPDYPTKYTWQGGVNLALNQSALTARAITRAEYLEHGSSWVAKKFAGLPIPAGAGSSGAGGERSSASASHKKRRVSDV</sequence>
<organism evidence="9 10">
    <name type="scientific">Terfezia boudieri ATCC MYA-4762</name>
    <dbReference type="NCBI Taxonomy" id="1051890"/>
    <lineage>
        <taxon>Eukaryota</taxon>
        <taxon>Fungi</taxon>
        <taxon>Dikarya</taxon>
        <taxon>Ascomycota</taxon>
        <taxon>Pezizomycotina</taxon>
        <taxon>Pezizomycetes</taxon>
        <taxon>Pezizales</taxon>
        <taxon>Pezizaceae</taxon>
        <taxon>Terfezia</taxon>
    </lineage>
</organism>
<dbReference type="CDD" id="cd10210">
    <property type="entry name" value="ASKHA_NBD_Arp6"/>
    <property type="match status" value="1"/>
</dbReference>
<dbReference type="FunFam" id="3.90.640.10:FF:000014">
    <property type="entry name" value="Putative actin-related protein 6"/>
    <property type="match status" value="1"/>
</dbReference>
<evidence type="ECO:0000256" key="6">
    <source>
        <dbReference type="ARBA" id="ARBA00063309"/>
    </source>
</evidence>
<comment type="similarity">
    <text evidence="2">Belongs to the actin family. ARP6 subfamily.</text>
</comment>
<dbReference type="Gene3D" id="3.30.420.40">
    <property type="match status" value="2"/>
</dbReference>
<keyword evidence="4" id="KW-0963">Cytoplasm</keyword>
<dbReference type="SUPFAM" id="SSF53067">
    <property type="entry name" value="Actin-like ATPase domain"/>
    <property type="match status" value="2"/>
</dbReference>
<comment type="subunit">
    <text evidence="6">Component of the SWR1 chromatin remodeling complex.</text>
</comment>
<dbReference type="Gene3D" id="2.30.36.70">
    <property type="entry name" value="Actin, Chain A, domain 2"/>
    <property type="match status" value="1"/>
</dbReference>
<reference evidence="9 10" key="1">
    <citation type="journal article" date="2018" name="Nat. Ecol. Evol.">
        <title>Pezizomycetes genomes reveal the molecular basis of ectomycorrhizal truffle lifestyle.</title>
        <authorList>
            <person name="Murat C."/>
            <person name="Payen T."/>
            <person name="Noel B."/>
            <person name="Kuo A."/>
            <person name="Morin E."/>
            <person name="Chen J."/>
            <person name="Kohler A."/>
            <person name="Krizsan K."/>
            <person name="Balestrini R."/>
            <person name="Da Silva C."/>
            <person name="Montanini B."/>
            <person name="Hainaut M."/>
            <person name="Levati E."/>
            <person name="Barry K.W."/>
            <person name="Belfiori B."/>
            <person name="Cichocki N."/>
            <person name="Clum A."/>
            <person name="Dockter R.B."/>
            <person name="Fauchery L."/>
            <person name="Guy J."/>
            <person name="Iotti M."/>
            <person name="Le Tacon F."/>
            <person name="Lindquist E.A."/>
            <person name="Lipzen A."/>
            <person name="Malagnac F."/>
            <person name="Mello A."/>
            <person name="Molinier V."/>
            <person name="Miyauchi S."/>
            <person name="Poulain J."/>
            <person name="Riccioni C."/>
            <person name="Rubini A."/>
            <person name="Sitrit Y."/>
            <person name="Splivallo R."/>
            <person name="Traeger S."/>
            <person name="Wang M."/>
            <person name="Zifcakova L."/>
            <person name="Wipf D."/>
            <person name="Zambonelli A."/>
            <person name="Paolocci F."/>
            <person name="Nowrousian M."/>
            <person name="Ottonello S."/>
            <person name="Baldrian P."/>
            <person name="Spatafora J.W."/>
            <person name="Henrissat B."/>
            <person name="Nagy L.G."/>
            <person name="Aury J.M."/>
            <person name="Wincker P."/>
            <person name="Grigoriev I.V."/>
            <person name="Bonfante P."/>
            <person name="Martin F.M."/>
        </authorList>
    </citation>
    <scope>NUCLEOTIDE SEQUENCE [LARGE SCALE GENOMIC DNA]</scope>
    <source>
        <strain evidence="9 10">ATCC MYA-4762</strain>
    </source>
</reference>
<evidence type="ECO:0000256" key="2">
    <source>
        <dbReference type="ARBA" id="ARBA00005665"/>
    </source>
</evidence>
<evidence type="ECO:0000313" key="10">
    <source>
        <dbReference type="Proteomes" id="UP000267821"/>
    </source>
</evidence>
<dbReference type="InParanoid" id="A0A3N4LQE6"/>
<protein>
    <recommendedName>
        <fullName evidence="3">Actin-like protein ARP6</fullName>
    </recommendedName>
    <alternativeName>
        <fullName evidence="7">Actin-like protein arp6</fullName>
    </alternativeName>
</protein>
<dbReference type="OrthoDB" id="6220758at2759"/>
<dbReference type="SMART" id="SM00268">
    <property type="entry name" value="ACTIN"/>
    <property type="match status" value="1"/>
</dbReference>
<evidence type="ECO:0000256" key="4">
    <source>
        <dbReference type="ARBA" id="ARBA00022490"/>
    </source>
</evidence>
<evidence type="ECO:0000313" key="9">
    <source>
        <dbReference type="EMBL" id="RPB23502.1"/>
    </source>
</evidence>
<name>A0A3N4LQE6_9PEZI</name>
<gene>
    <name evidence="9" type="ORF">L211DRAFT_273470</name>
</gene>
<evidence type="ECO:0000256" key="1">
    <source>
        <dbReference type="ARBA" id="ARBA00004496"/>
    </source>
</evidence>